<sequence length="196" mass="21883">MNNLWLLTLLIRASSKCLHVDMSFCNLFPASLDYDVLPTPHLSSLKGPSSNGCGELGDCITSPDSCDKKCGCDTYSLVLVFNETTQECELNIQQFLHTLQEKDDIHEKIIAEADNVFKRIILSVIIVAACSVLCVFSACFYCCRINYLDNRLKKDVDAMAAKLKREKRYKKIKSEPIPEKAESCNIIVGNAGVYCV</sequence>
<keyword evidence="1" id="KW-1133">Transmembrane helix</keyword>
<dbReference type="Proteomes" id="UP000663880">
    <property type="component" value="Unassembled WGS sequence"/>
</dbReference>
<dbReference type="OrthoDB" id="8111661at2759"/>
<dbReference type="AlphaFoldDB" id="A0A821VJI9"/>
<organism evidence="3 4">
    <name type="scientific">Pieris macdunnoughi</name>
    <dbReference type="NCBI Taxonomy" id="345717"/>
    <lineage>
        <taxon>Eukaryota</taxon>
        <taxon>Metazoa</taxon>
        <taxon>Ecdysozoa</taxon>
        <taxon>Arthropoda</taxon>
        <taxon>Hexapoda</taxon>
        <taxon>Insecta</taxon>
        <taxon>Pterygota</taxon>
        <taxon>Neoptera</taxon>
        <taxon>Endopterygota</taxon>
        <taxon>Lepidoptera</taxon>
        <taxon>Glossata</taxon>
        <taxon>Ditrysia</taxon>
        <taxon>Papilionoidea</taxon>
        <taxon>Pieridae</taxon>
        <taxon>Pierinae</taxon>
        <taxon>Pieris</taxon>
    </lineage>
</organism>
<keyword evidence="1" id="KW-0812">Transmembrane</keyword>
<comment type="caution">
    <text evidence="3">The sequence shown here is derived from an EMBL/GenBank/DDBJ whole genome shotgun (WGS) entry which is preliminary data.</text>
</comment>
<keyword evidence="4" id="KW-1185">Reference proteome</keyword>
<evidence type="ECO:0000313" key="3">
    <source>
        <dbReference type="EMBL" id="CAF4908557.1"/>
    </source>
</evidence>
<keyword evidence="2" id="KW-0732">Signal</keyword>
<dbReference type="EMBL" id="CAJOBZ010000043">
    <property type="protein sequence ID" value="CAF4908557.1"/>
    <property type="molecule type" value="Genomic_DNA"/>
</dbReference>
<feature type="signal peptide" evidence="2">
    <location>
        <begin position="1"/>
        <end position="15"/>
    </location>
</feature>
<evidence type="ECO:0000256" key="2">
    <source>
        <dbReference type="SAM" id="SignalP"/>
    </source>
</evidence>
<accession>A0A821VJI9</accession>
<feature type="chain" id="PRO_5032509027" evidence="2">
    <location>
        <begin position="16"/>
        <end position="196"/>
    </location>
</feature>
<proteinExistence type="predicted"/>
<reference evidence="3" key="1">
    <citation type="submission" date="2021-02" db="EMBL/GenBank/DDBJ databases">
        <authorList>
            <person name="Steward A R."/>
        </authorList>
    </citation>
    <scope>NUCLEOTIDE SEQUENCE</scope>
</reference>
<evidence type="ECO:0000313" key="4">
    <source>
        <dbReference type="Proteomes" id="UP000663880"/>
    </source>
</evidence>
<gene>
    <name evidence="3" type="ORF">PMACD_LOCUS11925</name>
</gene>
<name>A0A821VJI9_9NEOP</name>
<keyword evidence="1" id="KW-0472">Membrane</keyword>
<protein>
    <submittedName>
        <fullName evidence="3">Uncharacterized protein</fullName>
    </submittedName>
</protein>
<feature type="transmembrane region" description="Helical" evidence="1">
    <location>
        <begin position="120"/>
        <end position="143"/>
    </location>
</feature>
<evidence type="ECO:0000256" key="1">
    <source>
        <dbReference type="SAM" id="Phobius"/>
    </source>
</evidence>